<feature type="compositionally biased region" description="Basic and acidic residues" evidence="1">
    <location>
        <begin position="327"/>
        <end position="340"/>
    </location>
</feature>
<feature type="compositionally biased region" description="Polar residues" evidence="1">
    <location>
        <begin position="738"/>
        <end position="748"/>
    </location>
</feature>
<feature type="region of interest" description="Disordered" evidence="1">
    <location>
        <begin position="439"/>
        <end position="477"/>
    </location>
</feature>
<feature type="compositionally biased region" description="Basic residues" evidence="1">
    <location>
        <begin position="452"/>
        <end position="461"/>
    </location>
</feature>
<name>A0A4U0Y412_9PEZI</name>
<feature type="compositionally biased region" description="Basic residues" evidence="1">
    <location>
        <begin position="659"/>
        <end position="668"/>
    </location>
</feature>
<feature type="compositionally biased region" description="Polar residues" evidence="1">
    <location>
        <begin position="380"/>
        <end position="398"/>
    </location>
</feature>
<reference evidence="2 3" key="1">
    <citation type="submission" date="2017-03" db="EMBL/GenBank/DDBJ databases">
        <title>Genomes of endolithic fungi from Antarctica.</title>
        <authorList>
            <person name="Coleine C."/>
            <person name="Masonjones S."/>
            <person name="Stajich J.E."/>
        </authorList>
    </citation>
    <scope>NUCLEOTIDE SEQUENCE [LARGE SCALE GENOMIC DNA]</scope>
    <source>
        <strain evidence="2 3">CCFEE 5184</strain>
    </source>
</reference>
<feature type="compositionally biased region" description="Basic and acidic residues" evidence="1">
    <location>
        <begin position="637"/>
        <end position="647"/>
    </location>
</feature>
<dbReference type="OrthoDB" id="10265971at2759"/>
<sequence>MAEATYFHSTLYSFNEDARNEVIMRFNDAMNDISARCWYIADLDTFELKSPAEIGAAADETLAGALAKYVEEEIATAERDNRKPNIERFADSSFEDMLTPAAHDPNPQSAPLLPSLTLHLLNTEGSSPALKLFRLSELPAGLLERVLANPGDPTQTNMIATGYTCRAVCSDGSGRGEEAFNGRIGQALPALSQEEEDAFLAQAPFHTLIGTAAITESEPEPEMRHWRFQEGHEVNIKQWINGMGKTELWDPDERPVMPTDAVKMLVADQFPALGRVRVPKGAQAMTAESIYDSRTEGPFTSSKMPNFRALLGARSTGGSDSESSKSASEKDSSDSDETAKGGKANFRSLLASRETHDTSPSRNDGNARRMGPVSHPPTLHSENVTPTKQLSVNRSTPVRTARSPEETETARRPGQNLPHLDSYGKDWATVDTIGLTARPDSQALWQAEHPSPRKTPRKRRIQLATRPPPTQPSEPAVGSVCRYLESADELSEFKTPAPSGHGNVASGLVLRTTITHDRSDAPAWENIVVKAQTPHGILVDDTASIAGGTPLTLPPGLGPPPGRELIRGRATEQLQRNAQAGGCLISIEDTPGSSGPSPSKPLGFFLPSMRLRAAVTEHTPPREQPNDGDFVVERLHSPADEKTEKKYTMRQKAPNTVKGKGKRSVKAKSKVELPLPDPVPPPKKPKGSGDGKISKPRSGAGPSKTEANAFKEAAPGKPSAPAQSDAQAVDSGRAVDSAQRSLTPSSDLQPDRGPYVEKLEKLMADTRNRQPIFSLEIHFGILLYAYMEKSMRKGTFTEKSFRPNDVEATLLSLRLTTSTSDAKYVLELIEGASPTRAYSCYEFRVRDSAGNRRSIDCGDDAGPLPSDDRDIVGSAYVHYPYRTWDAQYVLRGPQEAFATEAVAALVASVSTAIEAPSVYAKVPNTALAVEKVMIKREFYRDLEQGARIVVTEVQDLYLESLNHPKANLKATIGARDAMIRDQRLWWEAKIVATDSKDVARLQALVDKMILGIDDVGVSNKGPWEPTPVASMEEVAPRSSMCTHFLDEGGYDEPSAIPRQARKFEDYLKTQYEFINGNDCALLTSIIDKLPNLSRIEVGEVCGRFQPKFSRSYAELKRDSLLKKPIRELSALRYEPENDDFPGADMLDMLPLTGYYRSRLQCAFADLRSLELQMHYSLDMPRSKEWLTDFVELAPRLQHVHLSFDGWIGQQFDFEEETPASTAFGLLCRNVRLPRLQSLVISNTVATAHDLRMICETHAETLSSVTFNRVVLFKGTWKHEVLRRLHHGVNGTWTFHFAWLLQLGKFGAPNASGHDLRLDVVVFNEAVAGRCERCKSEARQFTPDACEHVKGTVKLSIIRELPMCGLADMNGILVTGAIMSH</sequence>
<comment type="caution">
    <text evidence="2">The sequence shown here is derived from an EMBL/GenBank/DDBJ whole genome shotgun (WGS) entry which is preliminary data.</text>
</comment>
<dbReference type="STRING" id="329884.A0A4U0Y412"/>
<proteinExistence type="predicted"/>
<keyword evidence="3" id="KW-1185">Reference proteome</keyword>
<feature type="compositionally biased region" description="Low complexity" evidence="1">
    <location>
        <begin position="591"/>
        <end position="601"/>
    </location>
</feature>
<feature type="region of interest" description="Disordered" evidence="1">
    <location>
        <begin position="585"/>
        <end position="604"/>
    </location>
</feature>
<dbReference type="Proteomes" id="UP000309340">
    <property type="component" value="Unassembled WGS sequence"/>
</dbReference>
<feature type="compositionally biased region" description="Basic and acidic residues" evidence="1">
    <location>
        <begin position="402"/>
        <end position="411"/>
    </location>
</feature>
<dbReference type="EMBL" id="NAJQ01000007">
    <property type="protein sequence ID" value="TKA83546.1"/>
    <property type="molecule type" value="Genomic_DNA"/>
</dbReference>
<accession>A0A4U0Y412</accession>
<feature type="region of interest" description="Disordered" evidence="1">
    <location>
        <begin position="637"/>
        <end position="754"/>
    </location>
</feature>
<evidence type="ECO:0000256" key="1">
    <source>
        <dbReference type="SAM" id="MobiDB-lite"/>
    </source>
</evidence>
<evidence type="ECO:0000313" key="3">
    <source>
        <dbReference type="Proteomes" id="UP000309340"/>
    </source>
</evidence>
<feature type="compositionally biased region" description="Low complexity" evidence="1">
    <location>
        <begin position="316"/>
        <end position="326"/>
    </location>
</feature>
<evidence type="ECO:0000313" key="2">
    <source>
        <dbReference type="EMBL" id="TKA83546.1"/>
    </source>
</evidence>
<protein>
    <submittedName>
        <fullName evidence="2">Uncharacterized protein</fullName>
    </submittedName>
</protein>
<feature type="region of interest" description="Disordered" evidence="1">
    <location>
        <begin position="311"/>
        <end position="423"/>
    </location>
</feature>
<gene>
    <name evidence="2" type="ORF">B0A55_00520</name>
</gene>
<organism evidence="2 3">
    <name type="scientific">Friedmanniomyces simplex</name>
    <dbReference type="NCBI Taxonomy" id="329884"/>
    <lineage>
        <taxon>Eukaryota</taxon>
        <taxon>Fungi</taxon>
        <taxon>Dikarya</taxon>
        <taxon>Ascomycota</taxon>
        <taxon>Pezizomycotina</taxon>
        <taxon>Dothideomycetes</taxon>
        <taxon>Dothideomycetidae</taxon>
        <taxon>Mycosphaerellales</taxon>
        <taxon>Teratosphaeriaceae</taxon>
        <taxon>Friedmanniomyces</taxon>
    </lineage>
</organism>